<evidence type="ECO:0000313" key="5">
    <source>
        <dbReference type="EMBL" id="KAK3906880.1"/>
    </source>
</evidence>
<feature type="region of interest" description="Disordered" evidence="1">
    <location>
        <begin position="2431"/>
        <end position="2452"/>
    </location>
</feature>
<feature type="compositionally biased region" description="Basic and acidic residues" evidence="1">
    <location>
        <begin position="555"/>
        <end position="569"/>
    </location>
</feature>
<dbReference type="InterPro" id="IPR029636">
    <property type="entry name" value="Csf1"/>
</dbReference>
<feature type="compositionally biased region" description="Low complexity" evidence="1">
    <location>
        <begin position="3186"/>
        <end position="3197"/>
    </location>
</feature>
<comment type="caution">
    <text evidence="5">The sequence shown here is derived from an EMBL/GenBank/DDBJ whole genome shotgun (WGS) entry which is preliminary data.</text>
</comment>
<feature type="compositionally biased region" description="Polar residues" evidence="1">
    <location>
        <begin position="1254"/>
        <end position="1280"/>
    </location>
</feature>
<keyword evidence="2" id="KW-1133">Transmembrane helix</keyword>
<feature type="compositionally biased region" description="Basic residues" evidence="1">
    <location>
        <begin position="1210"/>
        <end position="1219"/>
    </location>
</feature>
<gene>
    <name evidence="5" type="ORF">C8A05DRAFT_29210</name>
</gene>
<evidence type="ECO:0008006" key="7">
    <source>
        <dbReference type="Google" id="ProtNLM"/>
    </source>
</evidence>
<dbReference type="GO" id="GO:0016020">
    <property type="term" value="C:membrane"/>
    <property type="evidence" value="ECO:0007669"/>
    <property type="project" value="InterPro"/>
</dbReference>
<feature type="region of interest" description="Disordered" evidence="1">
    <location>
        <begin position="1173"/>
        <end position="1283"/>
    </location>
</feature>
<dbReference type="EMBL" id="MU855317">
    <property type="protein sequence ID" value="KAK3906880.1"/>
    <property type="molecule type" value="Genomic_DNA"/>
</dbReference>
<feature type="domain" description="Csf1 N-terminal" evidence="3">
    <location>
        <begin position="892"/>
        <end position="1196"/>
    </location>
</feature>
<evidence type="ECO:0000313" key="6">
    <source>
        <dbReference type="Proteomes" id="UP001303889"/>
    </source>
</evidence>
<dbReference type="GO" id="GO:0006113">
    <property type="term" value="P:fermentation"/>
    <property type="evidence" value="ECO:0007669"/>
    <property type="project" value="InterPro"/>
</dbReference>
<feature type="region of interest" description="Disordered" evidence="1">
    <location>
        <begin position="3164"/>
        <end position="3197"/>
    </location>
</feature>
<dbReference type="PANTHER" id="PTHR32085">
    <property type="entry name" value="PROTEIN CSF1"/>
    <property type="match status" value="1"/>
</dbReference>
<feature type="compositionally biased region" description="Basic and acidic residues" evidence="1">
    <location>
        <begin position="2443"/>
        <end position="2452"/>
    </location>
</feature>
<name>A0AAN6MTL6_9PEZI</name>
<feature type="region of interest" description="Disordered" evidence="1">
    <location>
        <begin position="1786"/>
        <end position="1809"/>
    </location>
</feature>
<feature type="region of interest" description="Disordered" evidence="1">
    <location>
        <begin position="2487"/>
        <end position="2518"/>
    </location>
</feature>
<feature type="compositionally biased region" description="Polar residues" evidence="1">
    <location>
        <begin position="3171"/>
        <end position="3185"/>
    </location>
</feature>
<feature type="compositionally biased region" description="Low complexity" evidence="1">
    <location>
        <begin position="1220"/>
        <end position="1233"/>
    </location>
</feature>
<dbReference type="Pfam" id="PF21678">
    <property type="entry name" value="Csf1_N"/>
    <property type="match status" value="2"/>
</dbReference>
<dbReference type="Pfam" id="PF25038">
    <property type="entry name" value="Csf1_C"/>
    <property type="match status" value="1"/>
</dbReference>
<reference evidence="5" key="2">
    <citation type="submission" date="2023-05" db="EMBL/GenBank/DDBJ databases">
        <authorList>
            <consortium name="Lawrence Berkeley National Laboratory"/>
            <person name="Steindorff A."/>
            <person name="Hensen N."/>
            <person name="Bonometti L."/>
            <person name="Westerberg I."/>
            <person name="Brannstrom I.O."/>
            <person name="Guillou S."/>
            <person name="Cros-Aarteil S."/>
            <person name="Calhoun S."/>
            <person name="Haridas S."/>
            <person name="Kuo A."/>
            <person name="Mondo S."/>
            <person name="Pangilinan J."/>
            <person name="Riley R."/>
            <person name="Labutti K."/>
            <person name="Andreopoulos B."/>
            <person name="Lipzen A."/>
            <person name="Chen C."/>
            <person name="Yanf M."/>
            <person name="Daum C."/>
            <person name="Ng V."/>
            <person name="Clum A."/>
            <person name="Ohm R."/>
            <person name="Martin F."/>
            <person name="Silar P."/>
            <person name="Natvig D."/>
            <person name="Lalanne C."/>
            <person name="Gautier V."/>
            <person name="Ament-Velasquez S.L."/>
            <person name="Kruys A."/>
            <person name="Hutchinson M.I."/>
            <person name="Powell A.J."/>
            <person name="Barry K."/>
            <person name="Miller A.N."/>
            <person name="Grigoriev I.V."/>
            <person name="Debuchy R."/>
            <person name="Gladieux P."/>
            <person name="Thoren M.H."/>
            <person name="Johannesson H."/>
        </authorList>
    </citation>
    <scope>NUCLEOTIDE SEQUENCE</scope>
    <source>
        <strain evidence="5">CBS 103.79</strain>
    </source>
</reference>
<feature type="transmembrane region" description="Helical" evidence="2">
    <location>
        <begin position="12"/>
        <end position="36"/>
    </location>
</feature>
<organism evidence="5 6">
    <name type="scientific">Staphylotrichum tortipilum</name>
    <dbReference type="NCBI Taxonomy" id="2831512"/>
    <lineage>
        <taxon>Eukaryota</taxon>
        <taxon>Fungi</taxon>
        <taxon>Dikarya</taxon>
        <taxon>Ascomycota</taxon>
        <taxon>Pezizomycotina</taxon>
        <taxon>Sordariomycetes</taxon>
        <taxon>Sordariomycetidae</taxon>
        <taxon>Sordariales</taxon>
        <taxon>Chaetomiaceae</taxon>
        <taxon>Staphylotrichum</taxon>
    </lineage>
</organism>
<dbReference type="Proteomes" id="UP001303889">
    <property type="component" value="Unassembled WGS sequence"/>
</dbReference>
<feature type="compositionally biased region" description="Polar residues" evidence="1">
    <location>
        <begin position="2491"/>
        <end position="2518"/>
    </location>
</feature>
<feature type="domain" description="Csf1 N-terminal" evidence="3">
    <location>
        <begin position="263"/>
        <end position="879"/>
    </location>
</feature>
<protein>
    <recommendedName>
        <fullName evidence="7">Protein CSF1</fullName>
    </recommendedName>
</protein>
<feature type="domain" description="Csf1 C-terminal region" evidence="4">
    <location>
        <begin position="2512"/>
        <end position="3275"/>
    </location>
</feature>
<feature type="compositionally biased region" description="Polar residues" evidence="1">
    <location>
        <begin position="1786"/>
        <end position="1795"/>
    </location>
</feature>
<feature type="region of interest" description="Disordered" evidence="1">
    <location>
        <begin position="169"/>
        <end position="264"/>
    </location>
</feature>
<reference evidence="5" key="1">
    <citation type="journal article" date="2023" name="Mol. Phylogenet. Evol.">
        <title>Genome-scale phylogeny and comparative genomics of the fungal order Sordariales.</title>
        <authorList>
            <person name="Hensen N."/>
            <person name="Bonometti L."/>
            <person name="Westerberg I."/>
            <person name="Brannstrom I.O."/>
            <person name="Guillou S."/>
            <person name="Cros-Aarteil S."/>
            <person name="Calhoun S."/>
            <person name="Haridas S."/>
            <person name="Kuo A."/>
            <person name="Mondo S."/>
            <person name="Pangilinan J."/>
            <person name="Riley R."/>
            <person name="LaButti K."/>
            <person name="Andreopoulos B."/>
            <person name="Lipzen A."/>
            <person name="Chen C."/>
            <person name="Yan M."/>
            <person name="Daum C."/>
            <person name="Ng V."/>
            <person name="Clum A."/>
            <person name="Steindorff A."/>
            <person name="Ohm R.A."/>
            <person name="Martin F."/>
            <person name="Silar P."/>
            <person name="Natvig D.O."/>
            <person name="Lalanne C."/>
            <person name="Gautier V."/>
            <person name="Ament-Velasquez S.L."/>
            <person name="Kruys A."/>
            <person name="Hutchinson M.I."/>
            <person name="Powell A.J."/>
            <person name="Barry K."/>
            <person name="Miller A.N."/>
            <person name="Grigoriev I.V."/>
            <person name="Debuchy R."/>
            <person name="Gladieux P."/>
            <person name="Hiltunen Thoren M."/>
            <person name="Johannesson H."/>
        </authorList>
    </citation>
    <scope>NUCLEOTIDE SEQUENCE</scope>
    <source>
        <strain evidence="5">CBS 103.79</strain>
    </source>
</reference>
<keyword evidence="2" id="KW-0812">Transmembrane</keyword>
<sequence>MSSSGSSSSNAALFHPPFLGILIACGALSVFSLLYLNRVFASIVSWGIRTYTWHQYGVYIDIKALQISLLAGRIFFTGFRYHGNNETILVQNGHITWAYWLRRVREIDVSKGKGVVRDSDAAPAAGANPGHPPKLPCRVQVSLRGLEWFVYNRSPAYDSVLSGLTDSGLVEDEAEPGNEGREEGLGLAAATAAPDASAELRRRRSGRRDETKTSSPARFSVTSEKPNRPQDDDASNTTDGDGAPNPASTSSGQGRDEHSCTPDDNSDLPFFLQMLPIHLECDRAALVMGNENTKAILIVKANSMSGEVDASATETPDPYRQLLRFKFKHPVIEMKENVDYKEEQADRAVRDKQGAHGSLTRPKRSFIHWQRRRLREGLRSLIPFWNRSVDSISPSNRGIGTATSQVPGTGQWQGLSRYLSDDAEDQKSRWASSEYAAVPTLLDSPEASLTMFWDAVGTVGPTPALAQQQGVGRSPNINGAEPPAWAITLSINGGSVNYGPWADRHRADLQRTFVPSLCKDAVPARQLAPGAFRVATQFKFYVELTDATTVRVPVRESSKNWRWKGKEPTPPKPPSHSTRKGRRSKKSDEPADLHQRPYGWIDLRVPANATVSYSMDMVAGASGYTSTLDVDLPSSEISSSINHELLWRSGRQRISCDLSTPLCWNALRQWHFDISSDDLELFILRDHVFLLIDLVDDWTSGPPTGYLVFTPFKYHLKLNLPNVRLFLNLNDANIVDNPTDLEDNTFLIISSPLLKVGTCIPVDNYMPSENAIPFDIRADTVAIDFHVPPWNTQAPFLASKEVGRFENLIVEGAYHYNATTSPANTDTLVLNISGQSPMAYLHGFVIRYFLKVKDNYFGDDIHFRTLEEYQEMLRQKETDPDAELANKPPPKKSNDLDVILSIRADDPKVLLPASLYSSKRYIQIDTASLCLDLRFTNYYMDLELIVSPLNLSLGSTESGAETPMSATSSTQMFIDGLSVYGHRLFGLPPVEPTYMCNWDISVGALTGECTTEFLTTLASAGTALAFTFDDDENALIPFSSVLVYDVTFLRVFVHSVRLWLHVEDAAFLFSTGAIDVNFNDWARSHYSRRANISIPDIRLSCLNAELATRHKARSQHAVNVDALVETNVRIAIIGRKADFVRERKLQQDLVRRHDQRTNRTPFLVLPWLGEDDSMPVPDPLDPPAQSVPPIPMPIHREDEGTDEASLRSKTTSRRLRHKSSFLSLTSSAPSSVLKPFNSRRSSGKGKLPERLHNRSSLNTQFGENGNASIQPRELSPSTRHSAFYSMPGDYSEPHDASHNTVAFSSQYFAPYFPLENVRPSHGEAMMQSIEKDDEDPADFGPVTFDLEDVDPNLFNDDFAYSSILVELPSGLTAFCNPTSLRHVATLLSSLQHTDPEFILDSLQMDSMKDIFDAQKDQKMNGRVNDLMVRLPHINLRLINAPDADTPSQATDEQDQYDVALTKLSFTTRTQETWRDALSPKSKETRHSFHLRLDSVEMSAAERLRGMDNSQAAALIRIDSVLASMGSKGVTCFDAEIGGIHGSTSSGKIDYLASLVHRTGLLASDLGTLFAEVSSREKSIVQNLVQRLVIAGDDAPDPTFLIRPSAVLRSARQHLRTFDSWKLAMRLRQVWTVLAPAEAEQIRMNCLTPYSTTAAAMRREVIRAFERWRSWDLDNLEETMLINRVFGPPTDRSKSASQETPTLAAVKIKQFQLALNPGPKQNEITLVNLTTRLQSKPITSGEPGNNNNGSLGQATTLNVSCEDAAVSLNWELCELADSLLRLAKNMQSKPSVQTPEPETRPISAPQKRPSQGTLHCVLSLGHGSLMLEAVNLYSSWLSSGVDASLLVRQGPDGAMDTSLILGGDLVTASLRSNHQKLAKLVLEKPSVFVSHELRASQTTDSHTIKTAASSQCLSLVVKQDPITLTEVFDLMVRDEFAQLFRLKNQLPSSPRSPSSTTTRIADRLSAFRVNVALFMDRYTISLPLLTSLTYTVHGTVSRAAMAANFGREIIFDFDIKENSHDMQIKVNNVSRSISLLQIPPTNGRIRSYMEGGEHSVSVFASVELVQLDASAVYSLLSALNRPEISTVVEELQQQAKSIQDHIREVTGESPKATVTAPVKKQTALAYAVHLTFAGLEVFGNSPLKSEIGSLAHISFALGSVHLGLSNRVEQHGPLLTYPEININLRKIAFEIQKGSSAEDMKSCGNVGFGALVSATSQVGEDGKDKRFFHVKSDGFEVNLSPDTISTVVDVLGYMGDKIKDLDTSRELEYLRKLRQSKPRIAINDAEAEEEPDIIDTFLYSITYSFEICNIQLAWLVDKAAGEPMPGEEDLVLSLQRIELCTRTKHSARLTIEDLQLQMVSSLQDQLFRSPNSALLPEVIFNVAYVSTADARRLAFQAVGKPLDVRLTSGFIIPASHLSDSISLSYKNIQQASQNWNPATPTPEPAEKKPAEDLPRKSILGGKRLESLLIDADFAGAVVHLTGKKAPGDLVSATRSARPTSSGKQSQFGTDETTSSTTLKSPGLACKVEYRDNGRDDPSLHVEVKLDASSNILYPSVVPLVVDISNNVKKVVSSRDDKDNKPPAKARDLTLKVKQSDEDSILSADPTAVLGRMKLNLGLRVYKQEFSLSCQPIARVAATAGFENVYFTANTVRSMEQGNFFAISGTCSNLQASVQHVYSRESTGSFKVQSIVLSFLNSKHVSGTSGVSAILKVSPMEVSINAKQLQDFMLFREIWLPRKVVDPSAGPVAKLVTETSQGHLVQRYQQVAATAAFPWTASISISALNIVLDLGQALGKSTFSINDFWVSSKKTSDWEQNLCLGFGMVGVESTGRMSGFVALENFKLRTSIKWPEREQALNETPLIQASVAFSQFRVKGAFDYQAFLIADITSLEFLMYNVRRSQEGGGDRLVAIFDGDAVQVFGTTTSAAQIIALYQAFQRLVQERKANFESSLKEMERYISRKSVTAPAGVMQRLSIPKPPPGDSGVLKSPISLDTDVVVTLKALNLGVFPSTFADHQVFKMEALNAQARFAASVQDDGRIHSILDLTLGQLRIGLAGVRTAGGPPKALSDLSVEDVVQSATGSRGGTILKVPQVEAVMQTWQRPESKRIDYIFKSAFEGKVEVGWNYSRISYIRGMWANHSKTLAQTWGRELPNVTAIKVTGVLPSVAETPGGASSSSSMTPTPGQDENQQQKQPPQENKITAEVKVPQSKYEYVALEPPVIETPQLRDMGEATPPLEWIGLNRERLPNLTHQIVIVALLELAGEVEDAYSSILGST</sequence>
<dbReference type="InterPro" id="IPR056779">
    <property type="entry name" value="Csf1_C"/>
</dbReference>
<accession>A0AAN6MTL6</accession>
<feature type="region of interest" description="Disordered" evidence="1">
    <location>
        <begin position="555"/>
        <end position="593"/>
    </location>
</feature>
<feature type="compositionally biased region" description="Polar residues" evidence="1">
    <location>
        <begin position="213"/>
        <end position="224"/>
    </location>
</feature>
<keyword evidence="2" id="KW-0472">Membrane</keyword>
<proteinExistence type="predicted"/>
<evidence type="ECO:0000259" key="4">
    <source>
        <dbReference type="Pfam" id="PF25038"/>
    </source>
</evidence>
<evidence type="ECO:0000256" key="1">
    <source>
        <dbReference type="SAM" id="MobiDB-lite"/>
    </source>
</evidence>
<dbReference type="PANTHER" id="PTHR32085:SF3">
    <property type="entry name" value="PROTEIN CSF1"/>
    <property type="match status" value="1"/>
</dbReference>
<evidence type="ECO:0000256" key="2">
    <source>
        <dbReference type="SAM" id="Phobius"/>
    </source>
</evidence>
<feature type="compositionally biased region" description="Low complexity" evidence="1">
    <location>
        <begin position="185"/>
        <end position="197"/>
    </location>
</feature>
<feature type="compositionally biased region" description="Pro residues" evidence="1">
    <location>
        <begin position="1176"/>
        <end position="1192"/>
    </location>
</feature>
<keyword evidence="6" id="KW-1185">Reference proteome</keyword>
<evidence type="ECO:0000259" key="3">
    <source>
        <dbReference type="Pfam" id="PF21678"/>
    </source>
</evidence>
<dbReference type="InterPro" id="IPR048636">
    <property type="entry name" value="Csf1_N"/>
</dbReference>